<dbReference type="CDD" id="cd00038">
    <property type="entry name" value="CAP_ED"/>
    <property type="match status" value="1"/>
</dbReference>
<evidence type="ECO:0000313" key="3">
    <source>
        <dbReference type="Proteomes" id="UP000820977"/>
    </source>
</evidence>
<comment type="caution">
    <text evidence="2">The sequence shown here is derived from an EMBL/GenBank/DDBJ whole genome shotgun (WGS) entry which is preliminary data.</text>
</comment>
<dbReference type="PROSITE" id="PS50042">
    <property type="entry name" value="CNMP_BINDING_3"/>
    <property type="match status" value="1"/>
</dbReference>
<dbReference type="InterPro" id="IPR018490">
    <property type="entry name" value="cNMP-bd_dom_sf"/>
</dbReference>
<dbReference type="Gene3D" id="2.60.120.10">
    <property type="entry name" value="Jelly Rolls"/>
    <property type="match status" value="1"/>
</dbReference>
<dbReference type="EMBL" id="JABKKJ010000002">
    <property type="protein sequence ID" value="NPE24305.1"/>
    <property type="molecule type" value="Genomic_DNA"/>
</dbReference>
<name>A0ABX2B2V9_9BACT</name>
<dbReference type="InterPro" id="IPR000595">
    <property type="entry name" value="cNMP-bd_dom"/>
</dbReference>
<dbReference type="RefSeq" id="WP_172343807.1">
    <property type="nucleotide sequence ID" value="NZ_CASYYZ010000007.1"/>
</dbReference>
<dbReference type="InterPro" id="IPR014710">
    <property type="entry name" value="RmlC-like_jellyroll"/>
</dbReference>
<protein>
    <submittedName>
        <fullName evidence="2">Crp/Fnr family transcriptional regulator</fullName>
    </submittedName>
</protein>
<dbReference type="SUPFAM" id="SSF51206">
    <property type="entry name" value="cAMP-binding domain-like"/>
    <property type="match status" value="1"/>
</dbReference>
<dbReference type="Proteomes" id="UP000820977">
    <property type="component" value="Unassembled WGS sequence"/>
</dbReference>
<organism evidence="2 3">
    <name type="scientific">Xylanibacter caecicola</name>
    <dbReference type="NCBI Taxonomy" id="2736294"/>
    <lineage>
        <taxon>Bacteria</taxon>
        <taxon>Pseudomonadati</taxon>
        <taxon>Bacteroidota</taxon>
        <taxon>Bacteroidia</taxon>
        <taxon>Bacteroidales</taxon>
        <taxon>Prevotellaceae</taxon>
        <taxon>Xylanibacter</taxon>
    </lineage>
</organism>
<proteinExistence type="predicted"/>
<dbReference type="InterPro" id="IPR036390">
    <property type="entry name" value="WH_DNA-bd_sf"/>
</dbReference>
<sequence length="231" mass="26701">MQPTYNKLLELPLFQGMSISDLEQVIMSTHFGFMNTAGGRTVIKDGDSCNRLLFLIKGTLCTESIPDDRRYIIEEEIYAPNILQPECLFGLTQRYTKTFRAITDCEFMSINKQEAMKISDNFDIFRLNLLNILCTQTQKATRHPWRIHPQGIRAKIARFMETRCTKPAGKKTLYIKMEQLGREINESRLNISRELNAMNDEGIITLRRSEICFPQLERLILTAGAEQQDNL</sequence>
<dbReference type="SUPFAM" id="SSF46785">
    <property type="entry name" value="Winged helix' DNA-binding domain"/>
    <property type="match status" value="1"/>
</dbReference>
<evidence type="ECO:0000259" key="1">
    <source>
        <dbReference type="PROSITE" id="PS50042"/>
    </source>
</evidence>
<dbReference type="Pfam" id="PF00027">
    <property type="entry name" value="cNMP_binding"/>
    <property type="match status" value="1"/>
</dbReference>
<accession>A0ABX2B2V9</accession>
<evidence type="ECO:0000313" key="2">
    <source>
        <dbReference type="EMBL" id="NPE24305.1"/>
    </source>
</evidence>
<gene>
    <name evidence="2" type="ORF">HPS54_02010</name>
</gene>
<feature type="domain" description="Cyclic nucleotide-binding" evidence="1">
    <location>
        <begin position="13"/>
        <end position="118"/>
    </location>
</feature>
<reference evidence="2 3" key="1">
    <citation type="submission" date="2020-05" db="EMBL/GenBank/DDBJ databases">
        <title>Distinct polysaccharide utilization as determinants for interspecies competition between intestinal Prevotella spp.</title>
        <authorList>
            <person name="Galvez E.J.C."/>
            <person name="Iljazovic A."/>
            <person name="Strowig T."/>
        </authorList>
    </citation>
    <scope>NUCLEOTIDE SEQUENCE [LARGE SCALE GENOMIC DNA]</scope>
    <source>
        <strain evidence="2 3">PCHR</strain>
    </source>
</reference>
<keyword evidence="3" id="KW-1185">Reference proteome</keyword>